<keyword evidence="1" id="KW-0106">Calcium</keyword>
<comment type="domain">
    <text evidence="1">The N-terminus is composed of the phosphotyrosine binding (PTB) domain, a short linker region and the RING-type zinc finger. The PTB domain, which is also called TKB (tyrosine kinase binding) domain, is composed of three different subdomains: a four-helix bundle (4H), a calcium-binding EF hand and a divergent SH2 domain.</text>
</comment>
<organism evidence="3 4">
    <name type="scientific">Teladorsagia circumcincta</name>
    <name type="common">Brown stomach worm</name>
    <name type="synonym">Ostertagia circumcincta</name>
    <dbReference type="NCBI Taxonomy" id="45464"/>
    <lineage>
        <taxon>Eukaryota</taxon>
        <taxon>Metazoa</taxon>
        <taxon>Ecdysozoa</taxon>
        <taxon>Nematoda</taxon>
        <taxon>Chromadorea</taxon>
        <taxon>Rhabditida</taxon>
        <taxon>Rhabditina</taxon>
        <taxon>Rhabditomorpha</taxon>
        <taxon>Strongyloidea</taxon>
        <taxon>Trichostrongylidae</taxon>
        <taxon>Teladorsagia</taxon>
    </lineage>
</organism>
<sequence length="169" mass="18398">LNCCFPFQESEGGNTCPFCRYEIKGTNKVVIDQYKANTRRKSKDVAKSRGQSNESEGGNTCPFCRYEIKGTNKVVIDQYKANTRRKSKDVAKSRGQSYAACPDAVTKATSPLMGLPIGPPPPLPPRSNTDSSAPNAYMKSHDPVYVNVPAPVSQKVAITADYVNSSLTD</sequence>
<dbReference type="GO" id="GO:0008270">
    <property type="term" value="F:zinc ion binding"/>
    <property type="evidence" value="ECO:0007669"/>
    <property type="project" value="UniProtKB-KW"/>
</dbReference>
<feature type="region of interest" description="Disordered" evidence="2">
    <location>
        <begin position="117"/>
        <end position="138"/>
    </location>
</feature>
<feature type="region of interest" description="Disordered" evidence="2">
    <location>
        <begin position="38"/>
        <end position="57"/>
    </location>
</feature>
<dbReference type="OrthoDB" id="10601685at2759"/>
<reference evidence="3 4" key="1">
    <citation type="submission" date="2015-09" db="EMBL/GenBank/DDBJ databases">
        <title>Draft genome of the parasitic nematode Teladorsagia circumcincta isolate WARC Sus (inbred).</title>
        <authorList>
            <person name="Mitreva M."/>
        </authorList>
    </citation>
    <scope>NUCLEOTIDE SEQUENCE [LARGE SCALE GENOMIC DNA]</scope>
    <source>
        <strain evidence="3 4">S</strain>
    </source>
</reference>
<accession>A0A2G9V2D6</accession>
<dbReference type="GO" id="GO:0007165">
    <property type="term" value="P:signal transduction"/>
    <property type="evidence" value="ECO:0007669"/>
    <property type="project" value="TreeGrafter"/>
</dbReference>
<keyword evidence="1" id="KW-0862">Zinc</keyword>
<proteinExistence type="predicted"/>
<dbReference type="GO" id="GO:0045121">
    <property type="term" value="C:membrane raft"/>
    <property type="evidence" value="ECO:0007669"/>
    <property type="project" value="TreeGrafter"/>
</dbReference>
<feature type="non-terminal residue" evidence="3">
    <location>
        <position position="1"/>
    </location>
</feature>
<dbReference type="GO" id="GO:0005886">
    <property type="term" value="C:plasma membrane"/>
    <property type="evidence" value="ECO:0007669"/>
    <property type="project" value="TreeGrafter"/>
</dbReference>
<dbReference type="AlphaFoldDB" id="A0A2G9V2D6"/>
<evidence type="ECO:0000313" key="3">
    <source>
        <dbReference type="EMBL" id="PIO76112.1"/>
    </source>
</evidence>
<dbReference type="Proteomes" id="UP000230423">
    <property type="component" value="Unassembled WGS sequence"/>
</dbReference>
<dbReference type="SUPFAM" id="SSF57850">
    <property type="entry name" value="RING/U-box"/>
    <property type="match status" value="2"/>
</dbReference>
<dbReference type="GO" id="GO:0030971">
    <property type="term" value="F:receptor tyrosine kinase binding"/>
    <property type="evidence" value="ECO:0007669"/>
    <property type="project" value="TreeGrafter"/>
</dbReference>
<dbReference type="GO" id="GO:0023051">
    <property type="term" value="P:regulation of signaling"/>
    <property type="evidence" value="ECO:0007669"/>
    <property type="project" value="InterPro"/>
</dbReference>
<comment type="pathway">
    <text evidence="1">Protein modification; protein ubiquitination.</text>
</comment>
<keyword evidence="1" id="KW-0808">Transferase</keyword>
<evidence type="ECO:0000256" key="2">
    <source>
        <dbReference type="SAM" id="MobiDB-lite"/>
    </source>
</evidence>
<keyword evidence="4" id="KW-1185">Reference proteome</keyword>
<dbReference type="EC" id="2.3.2.27" evidence="1"/>
<dbReference type="GO" id="GO:0001784">
    <property type="term" value="F:phosphotyrosine residue binding"/>
    <property type="evidence" value="ECO:0007669"/>
    <property type="project" value="UniProtKB-UniRule"/>
</dbReference>
<gene>
    <name evidence="3" type="ORF">TELCIR_01820</name>
</gene>
<keyword evidence="1" id="KW-0833">Ubl conjugation pathway</keyword>
<dbReference type="UniPathway" id="UPA00143"/>
<dbReference type="PANTHER" id="PTHR23007">
    <property type="entry name" value="CBL"/>
    <property type="match status" value="1"/>
</dbReference>
<comment type="catalytic activity">
    <reaction evidence="1">
        <text>S-ubiquitinyl-[E2 ubiquitin-conjugating enzyme]-L-cysteine + [acceptor protein]-L-lysine = [E2 ubiquitin-conjugating enzyme]-L-cysteine + N(6)-ubiquitinyl-[acceptor protein]-L-lysine.</text>
        <dbReference type="EC" id="2.3.2.27"/>
    </reaction>
</comment>
<evidence type="ECO:0000256" key="1">
    <source>
        <dbReference type="RuleBase" id="RU367001"/>
    </source>
</evidence>
<keyword evidence="1" id="KW-0863">Zinc-finger</keyword>
<dbReference type="GO" id="GO:0016567">
    <property type="term" value="P:protein ubiquitination"/>
    <property type="evidence" value="ECO:0007669"/>
    <property type="project" value="UniProtKB-UniPathway"/>
</dbReference>
<dbReference type="EMBL" id="KZ345079">
    <property type="protein sequence ID" value="PIO76112.1"/>
    <property type="molecule type" value="Genomic_DNA"/>
</dbReference>
<dbReference type="GO" id="GO:0061630">
    <property type="term" value="F:ubiquitin protein ligase activity"/>
    <property type="evidence" value="ECO:0007669"/>
    <property type="project" value="UniProtKB-EC"/>
</dbReference>
<dbReference type="PANTHER" id="PTHR23007:SF11">
    <property type="entry name" value="E3 UBIQUITIN-PROTEIN LIGASE CBL"/>
    <property type="match status" value="1"/>
</dbReference>
<name>A0A2G9V2D6_TELCI</name>
<comment type="function">
    <text evidence="1">E3 ubiquitin-protein ligase which accepts ubiquitin from specific E2 ubiquitin-conjugating enzymes, and transfers it to substrates, generally promoting their degradation by the proteasome.</text>
</comment>
<evidence type="ECO:0000313" key="4">
    <source>
        <dbReference type="Proteomes" id="UP000230423"/>
    </source>
</evidence>
<dbReference type="GO" id="GO:0005509">
    <property type="term" value="F:calcium ion binding"/>
    <property type="evidence" value="ECO:0007669"/>
    <property type="project" value="UniProtKB-UniRule"/>
</dbReference>
<dbReference type="InterPro" id="IPR024162">
    <property type="entry name" value="Adaptor_Cbl"/>
</dbReference>
<protein>
    <recommendedName>
        <fullName evidence="1">E3 ubiquitin-protein ligase CBL</fullName>
        <ecNumber evidence="1">2.3.2.27</ecNumber>
    </recommendedName>
</protein>
<keyword evidence="1" id="KW-0479">Metal-binding</keyword>
<dbReference type="GO" id="GO:0017124">
    <property type="term" value="F:SH3 domain binding"/>
    <property type="evidence" value="ECO:0007669"/>
    <property type="project" value="TreeGrafter"/>
</dbReference>